<proteinExistence type="predicted"/>
<gene>
    <name evidence="1" type="ORF">CDAR_568751</name>
</gene>
<reference evidence="1 2" key="1">
    <citation type="submission" date="2021-06" db="EMBL/GenBank/DDBJ databases">
        <title>Caerostris darwini draft genome.</title>
        <authorList>
            <person name="Kono N."/>
            <person name="Arakawa K."/>
        </authorList>
    </citation>
    <scope>NUCLEOTIDE SEQUENCE [LARGE SCALE GENOMIC DNA]</scope>
</reference>
<feature type="non-terminal residue" evidence="1">
    <location>
        <position position="1"/>
    </location>
</feature>
<dbReference type="AlphaFoldDB" id="A0AAV4VTZ0"/>
<protein>
    <submittedName>
        <fullName evidence="1">Uncharacterized protein</fullName>
    </submittedName>
</protein>
<name>A0AAV4VTZ0_9ARAC</name>
<organism evidence="1 2">
    <name type="scientific">Caerostris darwini</name>
    <dbReference type="NCBI Taxonomy" id="1538125"/>
    <lineage>
        <taxon>Eukaryota</taxon>
        <taxon>Metazoa</taxon>
        <taxon>Ecdysozoa</taxon>
        <taxon>Arthropoda</taxon>
        <taxon>Chelicerata</taxon>
        <taxon>Arachnida</taxon>
        <taxon>Araneae</taxon>
        <taxon>Araneomorphae</taxon>
        <taxon>Entelegynae</taxon>
        <taxon>Araneoidea</taxon>
        <taxon>Araneidae</taxon>
        <taxon>Caerostris</taxon>
    </lineage>
</organism>
<accession>A0AAV4VTZ0</accession>
<keyword evidence="2" id="KW-1185">Reference proteome</keyword>
<evidence type="ECO:0000313" key="2">
    <source>
        <dbReference type="Proteomes" id="UP001054837"/>
    </source>
</evidence>
<evidence type="ECO:0000313" key="1">
    <source>
        <dbReference type="EMBL" id="GIY73276.1"/>
    </source>
</evidence>
<dbReference type="Proteomes" id="UP001054837">
    <property type="component" value="Unassembled WGS sequence"/>
</dbReference>
<sequence length="85" mass="9794">IVILLKFQQQSASPWSHPQGIRPLFKDAKSIPKVPMAHTSKMEVLQMSFDIFQLFKSPNECRRRGFVLSLCIEGCRVHMHNKQGN</sequence>
<comment type="caution">
    <text evidence="1">The sequence shown here is derived from an EMBL/GenBank/DDBJ whole genome shotgun (WGS) entry which is preliminary data.</text>
</comment>
<dbReference type="EMBL" id="BPLQ01013587">
    <property type="protein sequence ID" value="GIY73276.1"/>
    <property type="molecule type" value="Genomic_DNA"/>
</dbReference>